<proteinExistence type="inferred from homology"/>
<dbReference type="NCBIfam" id="TIGR01409">
    <property type="entry name" value="TAT_signal_seq"/>
    <property type="match status" value="1"/>
</dbReference>
<gene>
    <name evidence="6" type="ORF">EBQ34_04985</name>
</gene>
<evidence type="ECO:0000256" key="1">
    <source>
        <dbReference type="ARBA" id="ARBA00004196"/>
    </source>
</evidence>
<comment type="similarity">
    <text evidence="2">Belongs to the bacterial solute-binding protein 7 family.</text>
</comment>
<feature type="signal peptide" evidence="5">
    <location>
        <begin position="1"/>
        <end position="33"/>
    </location>
</feature>
<dbReference type="GO" id="GO:0030288">
    <property type="term" value="C:outer membrane-bounded periplasmic space"/>
    <property type="evidence" value="ECO:0007669"/>
    <property type="project" value="InterPro"/>
</dbReference>
<organism evidence="6 7">
    <name type="scientific">Vandammella animalimorsus</name>
    <dbReference type="NCBI Taxonomy" id="2029117"/>
    <lineage>
        <taxon>Bacteria</taxon>
        <taxon>Pseudomonadati</taxon>
        <taxon>Pseudomonadota</taxon>
        <taxon>Betaproteobacteria</taxon>
        <taxon>Burkholderiales</taxon>
        <taxon>Comamonadaceae</taxon>
        <taxon>Vandammella</taxon>
    </lineage>
</organism>
<dbReference type="InterPro" id="IPR018389">
    <property type="entry name" value="DctP_fam"/>
</dbReference>
<evidence type="ECO:0000256" key="2">
    <source>
        <dbReference type="ARBA" id="ARBA00009023"/>
    </source>
</evidence>
<dbReference type="InterPro" id="IPR038404">
    <property type="entry name" value="TRAP_DctP_sf"/>
</dbReference>
<comment type="caution">
    <text evidence="6">The sequence shown here is derived from an EMBL/GenBank/DDBJ whole genome shotgun (WGS) entry which is preliminary data.</text>
</comment>
<dbReference type="InterPro" id="IPR004682">
    <property type="entry name" value="TRAP_DctP"/>
</dbReference>
<name>A0A3M6RKS4_9BURK</name>
<sequence>MHRKTPSRRQFVKAAGALSAAAMAGLYGASAHAAQYKLRYANNLPANHPMNVQARQAAQEISSRTNGKVELQIFPNNQLGNDTNTLAQVRSGAVDFFTLSPLILGSLVPTAQVSGVGFAFADMDQVWRAMDGDLGAYVREEITRATQLVVFENIWDNGFRVTTTGRSPISKPEDMRGLKLRIPPGPLWVSMFGILGASPVTMNFAEVYSALQTHVVDGQENPLVLIHTAKLYEVQKHLALTNHMWDGFWFLANKRSFERLPEDLREIVRDCINQAALRQREGVAQLNKTARQELEAAGMQINEVDTQAFREHLRNGGFYQEWRKKLGDKAWTLLESYSGQLA</sequence>
<evidence type="ECO:0000256" key="3">
    <source>
        <dbReference type="ARBA" id="ARBA00022448"/>
    </source>
</evidence>
<dbReference type="EMBL" id="RDQJ01000005">
    <property type="protein sequence ID" value="RMX16047.1"/>
    <property type="molecule type" value="Genomic_DNA"/>
</dbReference>
<keyword evidence="4 5" id="KW-0732">Signal</keyword>
<dbReference type="InterPro" id="IPR006311">
    <property type="entry name" value="TAT_signal"/>
</dbReference>
<reference evidence="6 7" key="1">
    <citation type="submission" date="2018-10" db="EMBL/GenBank/DDBJ databases">
        <title>Comamonadaceae CDC group NO-1 genome sequencing and assembly.</title>
        <authorList>
            <person name="Bernier A.-M."/>
            <person name="Bernard K."/>
        </authorList>
    </citation>
    <scope>NUCLEOTIDE SEQUENCE [LARGE SCALE GENOMIC DNA]</scope>
    <source>
        <strain evidence="6 7">NML180582</strain>
    </source>
</reference>
<dbReference type="AlphaFoldDB" id="A0A3M6RKS4"/>
<dbReference type="GO" id="GO:0055085">
    <property type="term" value="P:transmembrane transport"/>
    <property type="evidence" value="ECO:0007669"/>
    <property type="project" value="InterPro"/>
</dbReference>
<keyword evidence="3" id="KW-0813">Transport</keyword>
<dbReference type="Proteomes" id="UP000275180">
    <property type="component" value="Unassembled WGS sequence"/>
</dbReference>
<comment type="subcellular location">
    <subcellularLocation>
        <location evidence="1">Cell envelope</location>
    </subcellularLocation>
</comment>
<evidence type="ECO:0000313" key="7">
    <source>
        <dbReference type="Proteomes" id="UP000275180"/>
    </source>
</evidence>
<protein>
    <submittedName>
        <fullName evidence="6">TRAP transporter substrate-binding protein</fullName>
    </submittedName>
</protein>
<dbReference type="InterPro" id="IPR019546">
    <property type="entry name" value="TAT_signal_bac_arc"/>
</dbReference>
<accession>A0A3M6RKS4</accession>
<evidence type="ECO:0000256" key="4">
    <source>
        <dbReference type="ARBA" id="ARBA00022729"/>
    </source>
</evidence>
<feature type="chain" id="PRO_5018140096" evidence="5">
    <location>
        <begin position="34"/>
        <end position="342"/>
    </location>
</feature>
<evidence type="ECO:0000256" key="5">
    <source>
        <dbReference type="SAM" id="SignalP"/>
    </source>
</evidence>
<dbReference type="NCBIfam" id="TIGR00787">
    <property type="entry name" value="dctP"/>
    <property type="match status" value="1"/>
</dbReference>
<dbReference type="CDD" id="cd13603">
    <property type="entry name" value="PBP2_TRAP_Siap_TeaA_like"/>
    <property type="match status" value="1"/>
</dbReference>
<dbReference type="PANTHER" id="PTHR33376">
    <property type="match status" value="1"/>
</dbReference>
<dbReference type="NCBIfam" id="NF037995">
    <property type="entry name" value="TRAP_S1"/>
    <property type="match status" value="1"/>
</dbReference>
<dbReference type="PROSITE" id="PS51318">
    <property type="entry name" value="TAT"/>
    <property type="match status" value="1"/>
</dbReference>
<evidence type="ECO:0000313" key="6">
    <source>
        <dbReference type="EMBL" id="RMX16047.1"/>
    </source>
</evidence>
<dbReference type="PIRSF" id="PIRSF006470">
    <property type="entry name" value="DctB"/>
    <property type="match status" value="1"/>
</dbReference>
<dbReference type="OrthoDB" id="9794826at2"/>
<dbReference type="PANTHER" id="PTHR33376:SF4">
    <property type="entry name" value="SIALIC ACID-BINDING PERIPLASMIC PROTEIN SIAP"/>
    <property type="match status" value="1"/>
</dbReference>
<dbReference type="Pfam" id="PF03480">
    <property type="entry name" value="DctP"/>
    <property type="match status" value="1"/>
</dbReference>
<dbReference type="Gene3D" id="3.40.190.170">
    <property type="entry name" value="Bacterial extracellular solute-binding protein, family 7"/>
    <property type="match status" value="1"/>
</dbReference>